<dbReference type="EMBL" id="CP121196">
    <property type="protein sequence ID" value="XBH15881.1"/>
    <property type="molecule type" value="Genomic_DNA"/>
</dbReference>
<sequence length="198" mass="22090">MATDRMFAHVVGVEDLTVIRNLETAYEEETKNCAAYKAYAVRADEEGFPGIASLFRATSRAEQIHAGNHGRVLRHMGGSTMTDVPLPRVDGTLENLKAALVDQRFEVDYLYPAFLVAAVPLFDSTAIRSFHWALEADKSHVRMYSDLISRVQANGSTGWEYAPHDFLVCGLCGFAADTVESENCPACNYFREKFEIVR</sequence>
<dbReference type="SUPFAM" id="SSF57802">
    <property type="entry name" value="Rubredoxin-like"/>
    <property type="match status" value="1"/>
</dbReference>
<name>A0AAU7DES5_9BACT</name>
<evidence type="ECO:0000259" key="1">
    <source>
        <dbReference type="PROSITE" id="PS50905"/>
    </source>
</evidence>
<dbReference type="Pfam" id="PF02915">
    <property type="entry name" value="Rubrerythrin"/>
    <property type="match status" value="1"/>
</dbReference>
<dbReference type="PANTHER" id="PTHR33746">
    <property type="entry name" value="RUBRERYTHRIN"/>
    <property type="match status" value="1"/>
</dbReference>
<dbReference type="CDD" id="cd01041">
    <property type="entry name" value="Rubrerythrin"/>
    <property type="match status" value="1"/>
</dbReference>
<protein>
    <submittedName>
        <fullName evidence="2">Ferritin family protein</fullName>
    </submittedName>
</protein>
<dbReference type="GO" id="GO:0046872">
    <property type="term" value="F:metal ion binding"/>
    <property type="evidence" value="ECO:0007669"/>
    <property type="project" value="InterPro"/>
</dbReference>
<dbReference type="GO" id="GO:0016491">
    <property type="term" value="F:oxidoreductase activity"/>
    <property type="evidence" value="ECO:0007669"/>
    <property type="project" value="InterPro"/>
</dbReference>
<dbReference type="PANTHER" id="PTHR33746:SF4">
    <property type="entry name" value="RUBRERYTHRIN"/>
    <property type="match status" value="1"/>
</dbReference>
<dbReference type="InterPro" id="IPR009040">
    <property type="entry name" value="Ferritin-like_diiron"/>
</dbReference>
<accession>A0AAU7DES5</accession>
<proteinExistence type="predicted"/>
<dbReference type="InterPro" id="IPR009078">
    <property type="entry name" value="Ferritin-like_SF"/>
</dbReference>
<dbReference type="PROSITE" id="PS50905">
    <property type="entry name" value="FERRITIN_LIKE"/>
    <property type="match status" value="1"/>
</dbReference>
<dbReference type="AlphaFoldDB" id="A0AAU7DES5"/>
<dbReference type="InterPro" id="IPR052753">
    <property type="entry name" value="Rbr2/Nigerythrin"/>
</dbReference>
<dbReference type="InterPro" id="IPR003251">
    <property type="entry name" value="Rr_diiron-bd_dom"/>
</dbReference>
<feature type="domain" description="Ferritin-like diiron" evidence="1">
    <location>
        <begin position="12"/>
        <end position="155"/>
    </location>
</feature>
<evidence type="ECO:0000313" key="2">
    <source>
        <dbReference type="EMBL" id="XBH15881.1"/>
    </source>
</evidence>
<dbReference type="InterPro" id="IPR012347">
    <property type="entry name" value="Ferritin-like"/>
</dbReference>
<dbReference type="Gene3D" id="1.20.1260.10">
    <property type="match status" value="1"/>
</dbReference>
<organism evidence="2">
    <name type="scientific">Telmatobacter sp. DSM 110680</name>
    <dbReference type="NCBI Taxonomy" id="3036704"/>
    <lineage>
        <taxon>Bacteria</taxon>
        <taxon>Pseudomonadati</taxon>
        <taxon>Acidobacteriota</taxon>
        <taxon>Terriglobia</taxon>
        <taxon>Terriglobales</taxon>
        <taxon>Acidobacteriaceae</taxon>
        <taxon>Telmatobacter</taxon>
    </lineage>
</organism>
<dbReference type="SUPFAM" id="SSF47240">
    <property type="entry name" value="Ferritin-like"/>
    <property type="match status" value="1"/>
</dbReference>
<dbReference type="RefSeq" id="WP_348261114.1">
    <property type="nucleotide sequence ID" value="NZ_CP121196.1"/>
</dbReference>
<reference evidence="2" key="1">
    <citation type="submission" date="2023-03" db="EMBL/GenBank/DDBJ databases">
        <title>Edaphobacter sp.</title>
        <authorList>
            <person name="Huber K.J."/>
            <person name="Papendorf J."/>
            <person name="Pilke C."/>
            <person name="Bunk B."/>
            <person name="Sproeer C."/>
            <person name="Pester M."/>
        </authorList>
    </citation>
    <scope>NUCLEOTIDE SEQUENCE</scope>
    <source>
        <strain evidence="2">DSM 110680</strain>
    </source>
</reference>
<gene>
    <name evidence="2" type="ORF">P8935_15035</name>
</gene>